<proteinExistence type="predicted"/>
<feature type="region of interest" description="Disordered" evidence="1">
    <location>
        <begin position="1"/>
        <end position="115"/>
    </location>
</feature>
<gene>
    <name evidence="2" type="ORF">PIB30_055237</name>
</gene>
<dbReference type="Proteomes" id="UP001341840">
    <property type="component" value="Unassembled WGS sequence"/>
</dbReference>
<evidence type="ECO:0000313" key="2">
    <source>
        <dbReference type="EMBL" id="MED6172994.1"/>
    </source>
</evidence>
<feature type="compositionally biased region" description="Basic and acidic residues" evidence="1">
    <location>
        <begin position="73"/>
        <end position="89"/>
    </location>
</feature>
<comment type="caution">
    <text evidence="2">The sequence shown here is derived from an EMBL/GenBank/DDBJ whole genome shotgun (WGS) entry which is preliminary data.</text>
</comment>
<keyword evidence="3" id="KW-1185">Reference proteome</keyword>
<protein>
    <submittedName>
        <fullName evidence="2">Uncharacterized protein</fullName>
    </submittedName>
</protein>
<dbReference type="PANTHER" id="PTHR33067">
    <property type="entry name" value="RNA-DIRECTED DNA POLYMERASE-RELATED"/>
    <property type="match status" value="1"/>
</dbReference>
<feature type="compositionally biased region" description="Acidic residues" evidence="1">
    <location>
        <begin position="90"/>
        <end position="115"/>
    </location>
</feature>
<feature type="compositionally biased region" description="Basic and acidic residues" evidence="1">
    <location>
        <begin position="43"/>
        <end position="52"/>
    </location>
</feature>
<evidence type="ECO:0000313" key="3">
    <source>
        <dbReference type="Proteomes" id="UP001341840"/>
    </source>
</evidence>
<organism evidence="2 3">
    <name type="scientific">Stylosanthes scabra</name>
    <dbReference type="NCBI Taxonomy" id="79078"/>
    <lineage>
        <taxon>Eukaryota</taxon>
        <taxon>Viridiplantae</taxon>
        <taxon>Streptophyta</taxon>
        <taxon>Embryophyta</taxon>
        <taxon>Tracheophyta</taxon>
        <taxon>Spermatophyta</taxon>
        <taxon>Magnoliopsida</taxon>
        <taxon>eudicotyledons</taxon>
        <taxon>Gunneridae</taxon>
        <taxon>Pentapetalae</taxon>
        <taxon>rosids</taxon>
        <taxon>fabids</taxon>
        <taxon>Fabales</taxon>
        <taxon>Fabaceae</taxon>
        <taxon>Papilionoideae</taxon>
        <taxon>50 kb inversion clade</taxon>
        <taxon>dalbergioids sensu lato</taxon>
        <taxon>Dalbergieae</taxon>
        <taxon>Pterocarpus clade</taxon>
        <taxon>Stylosanthes</taxon>
    </lineage>
</organism>
<dbReference type="PANTHER" id="PTHR33067:SF9">
    <property type="entry name" value="RNA-DIRECTED DNA POLYMERASE"/>
    <property type="match status" value="1"/>
</dbReference>
<evidence type="ECO:0000256" key="1">
    <source>
        <dbReference type="SAM" id="MobiDB-lite"/>
    </source>
</evidence>
<reference evidence="2 3" key="1">
    <citation type="journal article" date="2023" name="Plants (Basel)">
        <title>Bridging the Gap: Combining Genomics and Transcriptomics Approaches to Understand Stylosanthes scabra, an Orphan Legume from the Brazilian Caatinga.</title>
        <authorList>
            <person name="Ferreira-Neto J.R.C."/>
            <person name="da Silva M.D."/>
            <person name="Binneck E."/>
            <person name="de Melo N.F."/>
            <person name="da Silva R.H."/>
            <person name="de Melo A.L.T.M."/>
            <person name="Pandolfi V."/>
            <person name="Bustamante F.O."/>
            <person name="Brasileiro-Vidal A.C."/>
            <person name="Benko-Iseppon A.M."/>
        </authorList>
    </citation>
    <scope>NUCLEOTIDE SEQUENCE [LARGE SCALE GENOMIC DNA]</scope>
    <source>
        <tissue evidence="2">Leaves</tissue>
    </source>
</reference>
<feature type="compositionally biased region" description="Polar residues" evidence="1">
    <location>
        <begin position="1"/>
        <end position="10"/>
    </location>
</feature>
<sequence>MQDTTNQSTQVPPPVTNPLLAQPSQNLKSGINALQHKKKKKGKDVGDSEKRSYNLWYDLIAQLADSDDEEEESKVKFDEEYNNESREDEIGSEEENEEESDEDDDDESEEEEENEDWLYDLLVELYEAQEREKENGDSQPEEKSDIEDEIENVEADEQHDKTFFIATLFNNKRVKEEIPANCEDPGPCLVACKIKHAVVRECLCDSEACSSVMPYELYKFLGVGPLKKTEEIFTNADASVVSVAGMLSEVGLKRPNTHSLPHNRRTTTTTTLTFSQLTTNTPPSIHDNLLTGAPIATLPVATRSSRPHLRIHTKFEAQIEAKETPLVLLGWKELVRVS</sequence>
<dbReference type="EMBL" id="JASCZI010151463">
    <property type="protein sequence ID" value="MED6172994.1"/>
    <property type="molecule type" value="Genomic_DNA"/>
</dbReference>
<name>A0ABU6VIQ9_9FABA</name>
<accession>A0ABU6VIQ9</accession>